<comment type="cofactor">
    <cofactor evidence="1">
        <name>Fe(2+)</name>
        <dbReference type="ChEBI" id="CHEBI:29033"/>
    </cofactor>
</comment>
<keyword evidence="4" id="KW-0223">Dioxygenase</keyword>
<evidence type="ECO:0000256" key="2">
    <source>
        <dbReference type="ARBA" id="ARBA00023002"/>
    </source>
</evidence>
<keyword evidence="5" id="KW-1185">Reference proteome</keyword>
<evidence type="ECO:0000256" key="1">
    <source>
        <dbReference type="ARBA" id="ARBA00001954"/>
    </source>
</evidence>
<dbReference type="Gene3D" id="3.60.130.10">
    <property type="entry name" value="Clavaminate synthase-like"/>
    <property type="match status" value="1"/>
</dbReference>
<dbReference type="Proteomes" id="UP001172778">
    <property type="component" value="Unassembled WGS sequence"/>
</dbReference>
<gene>
    <name evidence="4" type="ORF">PZA18_15575</name>
</gene>
<dbReference type="PANTHER" id="PTHR10696">
    <property type="entry name" value="GAMMA-BUTYROBETAINE HYDROXYLASE-RELATED"/>
    <property type="match status" value="1"/>
</dbReference>
<dbReference type="EC" id="1.14.11.-" evidence="4"/>
<dbReference type="InterPro" id="IPR050411">
    <property type="entry name" value="AlphaKG_dependent_hydroxylases"/>
</dbReference>
<dbReference type="InterPro" id="IPR003819">
    <property type="entry name" value="TauD/TfdA-like"/>
</dbReference>
<proteinExistence type="predicted"/>
<accession>A0ABT7DZQ3</accession>
<reference evidence="4" key="1">
    <citation type="submission" date="2023-03" db="EMBL/GenBank/DDBJ databases">
        <title>Chitinimonas shenzhenensis gen. nov., sp. nov., a novel member of family Burkholderiaceae isolated from activated sludge collected in Shen Zhen, China.</title>
        <authorList>
            <person name="Wang X."/>
        </authorList>
    </citation>
    <scope>NUCLEOTIDE SEQUENCE</scope>
    <source>
        <strain evidence="4">DQS-5</strain>
    </source>
</reference>
<keyword evidence="2 4" id="KW-0560">Oxidoreductase</keyword>
<feature type="domain" description="TauD/TfdA-like" evidence="3">
    <location>
        <begin position="11"/>
        <end position="230"/>
    </location>
</feature>
<sequence length="233" mass="26770">MLTTKFEGFEGIALARHQEFSDQELLAYARSLSRQSGPLEQQLLHWDFGPIMHMHYQAEAANYLFSDECVPLHWDGAFFREPAALLFYCTETDGEGGDTIFSNTERLWEALSASEQAQCRQISLKYTTEKKAHYGGEIHVSLVQTHPISGKTILRLAERVETAKNPVTLEIFGVADAQGFYQSMVEKLYQPRFVYQHRWQKGDLLICDNFTYLHGRRALGSNRSRAFKRVQIL</sequence>
<evidence type="ECO:0000313" key="4">
    <source>
        <dbReference type="EMBL" id="MDK2125474.1"/>
    </source>
</evidence>
<dbReference type="GO" id="GO:0051213">
    <property type="term" value="F:dioxygenase activity"/>
    <property type="evidence" value="ECO:0007669"/>
    <property type="project" value="UniProtKB-KW"/>
</dbReference>
<dbReference type="RefSeq" id="WP_284101784.1">
    <property type="nucleotide sequence ID" value="NZ_JARRAF010000019.1"/>
</dbReference>
<dbReference type="SUPFAM" id="SSF51197">
    <property type="entry name" value="Clavaminate synthase-like"/>
    <property type="match status" value="1"/>
</dbReference>
<dbReference type="EMBL" id="JARRAF010000019">
    <property type="protein sequence ID" value="MDK2125474.1"/>
    <property type="molecule type" value="Genomic_DNA"/>
</dbReference>
<dbReference type="Pfam" id="PF02668">
    <property type="entry name" value="TauD"/>
    <property type="match status" value="1"/>
</dbReference>
<comment type="caution">
    <text evidence="4">The sequence shown here is derived from an EMBL/GenBank/DDBJ whole genome shotgun (WGS) entry which is preliminary data.</text>
</comment>
<name>A0ABT7DZQ3_9NEIS</name>
<dbReference type="PANTHER" id="PTHR10696:SF53">
    <property type="entry name" value="TYROSINE ISONITRILE DESATURASE"/>
    <property type="match status" value="1"/>
</dbReference>
<dbReference type="InterPro" id="IPR042098">
    <property type="entry name" value="TauD-like_sf"/>
</dbReference>
<evidence type="ECO:0000313" key="5">
    <source>
        <dbReference type="Proteomes" id="UP001172778"/>
    </source>
</evidence>
<organism evidence="4 5">
    <name type="scientific">Parachitinimonas caeni</name>
    <dbReference type="NCBI Taxonomy" id="3031301"/>
    <lineage>
        <taxon>Bacteria</taxon>
        <taxon>Pseudomonadati</taxon>
        <taxon>Pseudomonadota</taxon>
        <taxon>Betaproteobacteria</taxon>
        <taxon>Neisseriales</taxon>
        <taxon>Chitinibacteraceae</taxon>
        <taxon>Parachitinimonas</taxon>
    </lineage>
</organism>
<protein>
    <submittedName>
        <fullName evidence="4">TauD/TfdA family dioxygenase</fullName>
        <ecNumber evidence="4">1.14.11.-</ecNumber>
    </submittedName>
</protein>
<evidence type="ECO:0000259" key="3">
    <source>
        <dbReference type="Pfam" id="PF02668"/>
    </source>
</evidence>